<dbReference type="SUPFAM" id="SSF55874">
    <property type="entry name" value="ATPase domain of HSP90 chaperone/DNA topoisomerase II/histidine kinase"/>
    <property type="match status" value="1"/>
</dbReference>
<gene>
    <name evidence="11" type="ORF">FZ041_04795</name>
</gene>
<dbReference type="Gene3D" id="3.30.565.10">
    <property type="entry name" value="Histidine kinase-like ATPase, C-terminal domain"/>
    <property type="match status" value="1"/>
</dbReference>
<dbReference type="PROSITE" id="PS50109">
    <property type="entry name" value="HIS_KIN"/>
    <property type="match status" value="1"/>
</dbReference>
<dbReference type="InterPro" id="IPR000014">
    <property type="entry name" value="PAS"/>
</dbReference>
<keyword evidence="4" id="KW-0808">Transferase</keyword>
<keyword evidence="7" id="KW-0175">Coiled coil</keyword>
<dbReference type="SUPFAM" id="SSF52172">
    <property type="entry name" value="CheY-like"/>
    <property type="match status" value="1"/>
</dbReference>
<dbReference type="InterPro" id="IPR011006">
    <property type="entry name" value="CheY-like_superfamily"/>
</dbReference>
<reference evidence="11 12" key="1">
    <citation type="submission" date="2019-08" db="EMBL/GenBank/DDBJ databases">
        <title>Selenomonas sp. mPRGC5 and Selenomonas sp. mPRGC8 isolated from ruminal fluid of dairy goat (Capra hircus).</title>
        <authorList>
            <person name="Poothong S."/>
            <person name="Nuengjamnong C."/>
            <person name="Tanasupawat S."/>
        </authorList>
    </citation>
    <scope>NUCLEOTIDE SEQUENCE [LARGE SCALE GENOMIC DNA]</scope>
    <source>
        <strain evidence="12">mPRGC8</strain>
    </source>
</reference>
<feature type="modified residue" description="4-aspartylphosphate" evidence="6">
    <location>
        <position position="645"/>
    </location>
</feature>
<comment type="catalytic activity">
    <reaction evidence="1">
        <text>ATP + protein L-histidine = ADP + protein N-phospho-L-histidine.</text>
        <dbReference type="EC" id="2.7.13.3"/>
    </reaction>
</comment>
<evidence type="ECO:0000259" key="8">
    <source>
        <dbReference type="PROSITE" id="PS50109"/>
    </source>
</evidence>
<dbReference type="InterPro" id="IPR003594">
    <property type="entry name" value="HATPase_dom"/>
</dbReference>
<dbReference type="InterPro" id="IPR001610">
    <property type="entry name" value="PAC"/>
</dbReference>
<dbReference type="InterPro" id="IPR013655">
    <property type="entry name" value="PAS_fold_3"/>
</dbReference>
<keyword evidence="12" id="KW-1185">Reference proteome</keyword>
<dbReference type="CDD" id="cd17546">
    <property type="entry name" value="REC_hyHK_CKI1_RcsC-like"/>
    <property type="match status" value="1"/>
</dbReference>
<dbReference type="Gene3D" id="1.10.287.130">
    <property type="match status" value="1"/>
</dbReference>
<evidence type="ECO:0000256" key="5">
    <source>
        <dbReference type="ARBA" id="ARBA00023012"/>
    </source>
</evidence>
<evidence type="ECO:0000256" key="3">
    <source>
        <dbReference type="ARBA" id="ARBA00022553"/>
    </source>
</evidence>
<dbReference type="PRINTS" id="PR00344">
    <property type="entry name" value="BCTRLSENSOR"/>
</dbReference>
<dbReference type="InterPro" id="IPR005467">
    <property type="entry name" value="His_kinase_dom"/>
</dbReference>
<dbReference type="SMART" id="SM00448">
    <property type="entry name" value="REC"/>
    <property type="match status" value="1"/>
</dbReference>
<dbReference type="EC" id="2.7.13.3" evidence="2"/>
<feature type="domain" description="Response regulatory" evidence="9">
    <location>
        <begin position="593"/>
        <end position="714"/>
    </location>
</feature>
<sequence>MGRIMGKFKDKIEKSSDSVLNMLANENPFDVLYSARNSGKWKVCYDAQGNISKMSWSDSFKTMLGYADDAEFAEVMSHWTEYVLPEDRGRLLKHIGKVDKCQEHEAVFHVEFRMWRRDKVTRWFHIAVSKLKDRDSYPWQALGIITDVTEQKRLELQRQMYKVLAQEFLTTYIIDAVNHKLRVVRNEGKAENANAELAAFDGGSYEEFIEKLCDKHIVPEDRARIKRDVAIDSLMDKTQSGKLYQINFMLVDECGKRCYYQGTYSRILDENGNVAFFYGCRDVSEIVEKEKKKQEEIQERRRQLAEAYETQEAQLEEIRVLNDELEIAKDAANAANKAKTAFLFNMSHDIRTPMNAIIGFTNLIEKNIDDKEQVRDYLKKIQASNEFLLSLINNVLEMARIESGKATIDESYGNAREIYQAICAVFEAQMKEKKLTFNHTIDVEHEDLLVDFTKFREIMLNLISNAYKYTPEGGSVSMDIREIPSHEEGYALYQVTIADTGIGMPEDFLPHLYEAFSREKTTTQSGIMGTGLGMLIVKELVDLLGGTIKVTSKLGAGTTFVVTFPFRITEKIMIHTGKKENAVRDYTKFQGLRILLAEDNELNAEIAVAILTEKGFVVDYAEDGVEAVDKVEHSKPGDYDLILMDIQMPRMNGYEATRTIRKLKEPYKSGIPVIAMTANAFDEDKHRAVLAGMNDHVAKPFEVDKLYDTIEMVLLDPNRYVHNDALEAFREKYQKLGCLCGFFVYRAGFDEQIIYADSDTAAIFGCATTVEFMQFVGGSFKTMVHVEDVFAVQQAIEEQQSKSQDNMDYIDYDIVRKDGAIRHVADVGYKVFNGTEYVYYVYIADVTELDMD</sequence>
<dbReference type="PANTHER" id="PTHR45339:SF1">
    <property type="entry name" value="HYBRID SIGNAL TRANSDUCTION HISTIDINE KINASE J"/>
    <property type="match status" value="1"/>
</dbReference>
<dbReference type="InterPro" id="IPR003661">
    <property type="entry name" value="HisK_dim/P_dom"/>
</dbReference>
<dbReference type="Pfam" id="PF02518">
    <property type="entry name" value="HATPase_c"/>
    <property type="match status" value="1"/>
</dbReference>
<evidence type="ECO:0000256" key="4">
    <source>
        <dbReference type="ARBA" id="ARBA00022777"/>
    </source>
</evidence>
<dbReference type="SUPFAM" id="SSF55785">
    <property type="entry name" value="PYP-like sensor domain (PAS domain)"/>
    <property type="match status" value="3"/>
</dbReference>
<dbReference type="InterPro" id="IPR004358">
    <property type="entry name" value="Sig_transdc_His_kin-like_C"/>
</dbReference>
<dbReference type="Proteomes" id="UP000322783">
    <property type="component" value="Unassembled WGS sequence"/>
</dbReference>
<name>A0A5D6WM00_9FIRM</name>
<keyword evidence="5" id="KW-0902">Two-component regulatory system</keyword>
<evidence type="ECO:0000256" key="7">
    <source>
        <dbReference type="SAM" id="Coils"/>
    </source>
</evidence>
<dbReference type="Pfam" id="PF00072">
    <property type="entry name" value="Response_reg"/>
    <property type="match status" value="1"/>
</dbReference>
<dbReference type="InterPro" id="IPR035965">
    <property type="entry name" value="PAS-like_dom_sf"/>
</dbReference>
<dbReference type="Gene3D" id="3.30.450.20">
    <property type="entry name" value="PAS domain"/>
    <property type="match status" value="3"/>
</dbReference>
<dbReference type="PROSITE" id="PS50110">
    <property type="entry name" value="RESPONSE_REGULATORY"/>
    <property type="match status" value="1"/>
</dbReference>
<dbReference type="EMBL" id="VTOZ01000007">
    <property type="protein sequence ID" value="TYZ29601.1"/>
    <property type="molecule type" value="Genomic_DNA"/>
</dbReference>
<evidence type="ECO:0000256" key="6">
    <source>
        <dbReference type="PROSITE-ProRule" id="PRU00169"/>
    </source>
</evidence>
<dbReference type="InterPro" id="IPR000700">
    <property type="entry name" value="PAS-assoc_C"/>
</dbReference>
<dbReference type="InterPro" id="IPR036097">
    <property type="entry name" value="HisK_dim/P_sf"/>
</dbReference>
<dbReference type="InterPro" id="IPR036890">
    <property type="entry name" value="HATPase_C_sf"/>
</dbReference>
<dbReference type="SMART" id="SM00388">
    <property type="entry name" value="HisKA"/>
    <property type="match status" value="1"/>
</dbReference>
<dbReference type="InterPro" id="IPR001789">
    <property type="entry name" value="Sig_transdc_resp-reg_receiver"/>
</dbReference>
<dbReference type="CDD" id="cd00082">
    <property type="entry name" value="HisKA"/>
    <property type="match status" value="1"/>
</dbReference>
<dbReference type="AlphaFoldDB" id="A0A5D6WM00"/>
<dbReference type="SUPFAM" id="SSF47384">
    <property type="entry name" value="Homodimeric domain of signal transducing histidine kinase"/>
    <property type="match status" value="1"/>
</dbReference>
<feature type="coiled-coil region" evidence="7">
    <location>
        <begin position="286"/>
        <end position="338"/>
    </location>
</feature>
<evidence type="ECO:0000256" key="2">
    <source>
        <dbReference type="ARBA" id="ARBA00012438"/>
    </source>
</evidence>
<keyword evidence="3 6" id="KW-0597">Phosphoprotein</keyword>
<evidence type="ECO:0000256" key="1">
    <source>
        <dbReference type="ARBA" id="ARBA00000085"/>
    </source>
</evidence>
<dbReference type="CDD" id="cd00130">
    <property type="entry name" value="PAS"/>
    <property type="match status" value="1"/>
</dbReference>
<evidence type="ECO:0000313" key="11">
    <source>
        <dbReference type="EMBL" id="TYZ29601.1"/>
    </source>
</evidence>
<keyword evidence="4" id="KW-0418">Kinase</keyword>
<protein>
    <recommendedName>
        <fullName evidence="2">histidine kinase</fullName>
        <ecNumber evidence="2">2.7.13.3</ecNumber>
    </recommendedName>
</protein>
<dbReference type="PROSITE" id="PS50113">
    <property type="entry name" value="PAC"/>
    <property type="match status" value="1"/>
</dbReference>
<evidence type="ECO:0000313" key="12">
    <source>
        <dbReference type="Proteomes" id="UP000322783"/>
    </source>
</evidence>
<proteinExistence type="predicted"/>
<dbReference type="Pfam" id="PF00512">
    <property type="entry name" value="HisKA"/>
    <property type="match status" value="1"/>
</dbReference>
<feature type="domain" description="Histidine kinase" evidence="8">
    <location>
        <begin position="345"/>
        <end position="568"/>
    </location>
</feature>
<feature type="domain" description="PAC" evidence="10">
    <location>
        <begin position="108"/>
        <end position="160"/>
    </location>
</feature>
<organism evidence="11 12">
    <name type="scientific">Selenomonas caprae</name>
    <dbReference type="NCBI Taxonomy" id="2606905"/>
    <lineage>
        <taxon>Bacteria</taxon>
        <taxon>Bacillati</taxon>
        <taxon>Bacillota</taxon>
        <taxon>Negativicutes</taxon>
        <taxon>Selenomonadales</taxon>
        <taxon>Selenomonadaceae</taxon>
        <taxon>Selenomonas</taxon>
    </lineage>
</organism>
<dbReference type="GO" id="GO:0000155">
    <property type="term" value="F:phosphorelay sensor kinase activity"/>
    <property type="evidence" value="ECO:0007669"/>
    <property type="project" value="InterPro"/>
</dbReference>
<evidence type="ECO:0000259" key="10">
    <source>
        <dbReference type="PROSITE" id="PS50113"/>
    </source>
</evidence>
<dbReference type="NCBIfam" id="TIGR00229">
    <property type="entry name" value="sensory_box"/>
    <property type="match status" value="1"/>
</dbReference>
<accession>A0A5D6WM00</accession>
<evidence type="ECO:0000259" key="9">
    <source>
        <dbReference type="PROSITE" id="PS50110"/>
    </source>
</evidence>
<dbReference type="Pfam" id="PF08447">
    <property type="entry name" value="PAS_3"/>
    <property type="match status" value="1"/>
</dbReference>
<dbReference type="SMART" id="SM00387">
    <property type="entry name" value="HATPase_c"/>
    <property type="match status" value="1"/>
</dbReference>
<dbReference type="SMART" id="SM00086">
    <property type="entry name" value="PAC"/>
    <property type="match status" value="3"/>
</dbReference>
<comment type="caution">
    <text evidence="11">The sequence shown here is derived from an EMBL/GenBank/DDBJ whole genome shotgun (WGS) entry which is preliminary data.</text>
</comment>
<dbReference type="PANTHER" id="PTHR45339">
    <property type="entry name" value="HYBRID SIGNAL TRANSDUCTION HISTIDINE KINASE J"/>
    <property type="match status" value="1"/>
</dbReference>
<dbReference type="Gene3D" id="3.40.50.2300">
    <property type="match status" value="1"/>
</dbReference>